<keyword evidence="3" id="KW-0445">Lipid transport</keyword>
<keyword evidence="2" id="KW-0813">Transport</keyword>
<dbReference type="GO" id="GO:0005829">
    <property type="term" value="C:cytosol"/>
    <property type="evidence" value="ECO:0007669"/>
    <property type="project" value="TreeGrafter"/>
</dbReference>
<name>I3S0X7_LOTJA</name>
<comment type="similarity">
    <text evidence="1">Belongs to the GLTP family.</text>
</comment>
<dbReference type="GO" id="GO:1902388">
    <property type="term" value="F:ceramide 1-phosphate transfer activity"/>
    <property type="evidence" value="ECO:0007669"/>
    <property type="project" value="TreeGrafter"/>
</dbReference>
<evidence type="ECO:0000256" key="2">
    <source>
        <dbReference type="ARBA" id="ARBA00022448"/>
    </source>
</evidence>
<evidence type="ECO:0000313" key="5">
    <source>
        <dbReference type="EMBL" id="AFK33919.1"/>
    </source>
</evidence>
<proteinExistence type="evidence at transcript level"/>
<dbReference type="AlphaFoldDB" id="I3S0X7"/>
<evidence type="ECO:0000256" key="3">
    <source>
        <dbReference type="ARBA" id="ARBA00023055"/>
    </source>
</evidence>
<dbReference type="GO" id="GO:0016020">
    <property type="term" value="C:membrane"/>
    <property type="evidence" value="ECO:0007669"/>
    <property type="project" value="TreeGrafter"/>
</dbReference>
<sequence>MKRTRDMEKRSEINSAIEELSMLVIVKPGSNQEDAHIPTKPFLSLCYLIVQVLDKIGPTMAVLRQDVYQNIKRLEAMHESNPSVNSNLVEILKSEASKGNAKSTWCSCSKSFVWLTRSLDFSSALLQALAKDPKKNMEQAVQESYAATLTPWHGWIASAAFKVAVKLVPDTETFVDLLRGKNEDYETLKENMQILVSLLVPFLEDIHCLLKAYDLDKLKSS</sequence>
<evidence type="ECO:0000259" key="4">
    <source>
        <dbReference type="Pfam" id="PF08718"/>
    </source>
</evidence>
<protein>
    <recommendedName>
        <fullName evidence="4">Glycolipid transfer protein domain-containing protein</fullName>
    </recommendedName>
</protein>
<dbReference type="RefSeq" id="XP_057449931.1">
    <property type="nucleotide sequence ID" value="XM_057593948.1"/>
</dbReference>
<dbReference type="KEGG" id="lja:130741140"/>
<evidence type="ECO:0000256" key="1">
    <source>
        <dbReference type="ARBA" id="ARBA00007148"/>
    </source>
</evidence>
<dbReference type="Pfam" id="PF08718">
    <property type="entry name" value="GLTP"/>
    <property type="match status" value="1"/>
</dbReference>
<reference evidence="5" key="1">
    <citation type="submission" date="2012-05" db="EMBL/GenBank/DDBJ databases">
        <authorList>
            <person name="Krishnakumar V."/>
            <person name="Cheung F."/>
            <person name="Xiao Y."/>
            <person name="Chan A."/>
            <person name="Moskal W.A."/>
            <person name="Town C.D."/>
        </authorList>
    </citation>
    <scope>NUCLEOTIDE SEQUENCE</scope>
</reference>
<dbReference type="Gene3D" id="1.10.3520.10">
    <property type="entry name" value="Glycolipid transfer protein"/>
    <property type="match status" value="1"/>
</dbReference>
<dbReference type="GO" id="GO:1902387">
    <property type="term" value="F:ceramide 1-phosphate binding"/>
    <property type="evidence" value="ECO:0007669"/>
    <property type="project" value="TreeGrafter"/>
</dbReference>
<dbReference type="EMBL" id="BT134124">
    <property type="protein sequence ID" value="AFK33919.1"/>
    <property type="molecule type" value="mRNA"/>
</dbReference>
<dbReference type="FunFam" id="1.10.3520.10:FF:000008">
    <property type="entry name" value="Glycolipid transfer protein 2"/>
    <property type="match status" value="1"/>
</dbReference>
<dbReference type="PANTHER" id="PTHR10219">
    <property type="entry name" value="GLYCOLIPID TRANSFER PROTEIN-RELATED"/>
    <property type="match status" value="1"/>
</dbReference>
<dbReference type="OrthoDB" id="205255at2759"/>
<organism evidence="5">
    <name type="scientific">Lotus japonicus</name>
    <name type="common">Lotus corniculatus var. japonicus</name>
    <dbReference type="NCBI Taxonomy" id="34305"/>
    <lineage>
        <taxon>Eukaryota</taxon>
        <taxon>Viridiplantae</taxon>
        <taxon>Streptophyta</taxon>
        <taxon>Embryophyta</taxon>
        <taxon>Tracheophyta</taxon>
        <taxon>Spermatophyta</taxon>
        <taxon>Magnoliopsida</taxon>
        <taxon>eudicotyledons</taxon>
        <taxon>Gunneridae</taxon>
        <taxon>Pentapetalae</taxon>
        <taxon>rosids</taxon>
        <taxon>fabids</taxon>
        <taxon>Fabales</taxon>
        <taxon>Fabaceae</taxon>
        <taxon>Papilionoideae</taxon>
        <taxon>50 kb inversion clade</taxon>
        <taxon>NPAAA clade</taxon>
        <taxon>Hologalegina</taxon>
        <taxon>robinioid clade</taxon>
        <taxon>Loteae</taxon>
        <taxon>Lotus</taxon>
    </lineage>
</organism>
<dbReference type="InterPro" id="IPR014830">
    <property type="entry name" value="Glycolipid_transfer_prot_dom"/>
</dbReference>
<dbReference type="PANTHER" id="PTHR10219:SF34">
    <property type="entry name" value="GLYCOLIPID TRANSFER PROTEIN 3"/>
    <property type="match status" value="1"/>
</dbReference>
<feature type="domain" description="Glycolipid transfer protein" evidence="4">
    <location>
        <begin position="37"/>
        <end position="178"/>
    </location>
</feature>
<accession>I3S0X7</accession>
<dbReference type="GeneID" id="130741140"/>
<dbReference type="InterPro" id="IPR036497">
    <property type="entry name" value="GLTP_sf"/>
</dbReference>
<dbReference type="SUPFAM" id="SSF110004">
    <property type="entry name" value="Glycolipid transfer protein, GLTP"/>
    <property type="match status" value="1"/>
</dbReference>